<dbReference type="InterPro" id="IPR013749">
    <property type="entry name" value="PM/HMP-P_kinase-1"/>
</dbReference>
<dbReference type="CDD" id="cd01169">
    <property type="entry name" value="HMPP_kinase"/>
    <property type="match status" value="1"/>
</dbReference>
<keyword evidence="4" id="KW-0418">Kinase</keyword>
<dbReference type="Pfam" id="PF08543">
    <property type="entry name" value="Phos_pyr_kin"/>
    <property type="match status" value="1"/>
</dbReference>
<dbReference type="PANTHER" id="PTHR20858">
    <property type="entry name" value="PHOSPHOMETHYLPYRIMIDINE KINASE"/>
    <property type="match status" value="1"/>
</dbReference>
<dbReference type="InterPro" id="IPR029056">
    <property type="entry name" value="Ribokinase-like"/>
</dbReference>
<comment type="pathway">
    <text evidence="1">Cofactor biosynthesis; thiamine diphosphate biosynthesis.</text>
</comment>
<evidence type="ECO:0000259" key="3">
    <source>
        <dbReference type="Pfam" id="PF08543"/>
    </source>
</evidence>
<gene>
    <name evidence="4" type="primary">thiD</name>
    <name evidence="4" type="ORF">ACFFGG_02995</name>
</gene>
<dbReference type="PANTHER" id="PTHR20858:SF17">
    <property type="entry name" value="HYDROXYMETHYLPYRIMIDINE_PHOSPHOMETHYLPYRIMIDINE KINASE THI20-RELATED"/>
    <property type="match status" value="1"/>
</dbReference>
<dbReference type="SUPFAM" id="SSF53613">
    <property type="entry name" value="Ribokinase-like"/>
    <property type="match status" value="1"/>
</dbReference>
<dbReference type="EMBL" id="JBHLTN010000007">
    <property type="protein sequence ID" value="MFC0591514.1"/>
    <property type="molecule type" value="Genomic_DNA"/>
</dbReference>
<dbReference type="InterPro" id="IPR004399">
    <property type="entry name" value="HMP/HMP-P_kinase_dom"/>
</dbReference>
<dbReference type="GO" id="GO:0008972">
    <property type="term" value="F:phosphomethylpyrimidine kinase activity"/>
    <property type="evidence" value="ECO:0007669"/>
    <property type="project" value="UniProtKB-EC"/>
</dbReference>
<dbReference type="Proteomes" id="UP001589834">
    <property type="component" value="Unassembled WGS sequence"/>
</dbReference>
<name>A0ABV6PNU8_9BURK</name>
<organism evidence="4 5">
    <name type="scientific">Ottowia pentelensis</name>
    <dbReference type="NCBI Taxonomy" id="511108"/>
    <lineage>
        <taxon>Bacteria</taxon>
        <taxon>Pseudomonadati</taxon>
        <taxon>Pseudomonadota</taxon>
        <taxon>Betaproteobacteria</taxon>
        <taxon>Burkholderiales</taxon>
        <taxon>Comamonadaceae</taxon>
        <taxon>Ottowia</taxon>
    </lineage>
</organism>
<dbReference type="GO" id="GO:0008902">
    <property type="term" value="F:hydroxymethylpyrimidine kinase activity"/>
    <property type="evidence" value="ECO:0007669"/>
    <property type="project" value="UniProtKB-EC"/>
</dbReference>
<sequence>MKTMTQQYVRVLTIAGSDSGGGAGIQADLKTFAALGCYGMSAITALTAQNTRGVTAIHAAPADFLAAQIDAVMGDIGAHAVKIGMLHASDIVHTVAAAIDRHAMAPVVLDPVMVSATGAPLIEPAAVQAVVRELFARAALITPNLDEAALLLGRPVTRAAELEGAAQALIALGARAVLLKGGHLPGDAVQDVLAIAGQPPLRMTDARIATHNLHGAGCTLSSAIAAQLALGLDLPAAVQAARHYVRQALAAGATVRTGQGVGPLDHGFAPKATVLRTGES</sequence>
<dbReference type="EC" id="2.7.1.49" evidence="2"/>
<keyword evidence="5" id="KW-1185">Reference proteome</keyword>
<dbReference type="NCBIfam" id="TIGR00097">
    <property type="entry name" value="HMP-P_kinase"/>
    <property type="match status" value="1"/>
</dbReference>
<keyword evidence="4" id="KW-0808">Transferase</keyword>
<feature type="domain" description="Pyridoxamine kinase/Phosphomethylpyrimidine kinase" evidence="3">
    <location>
        <begin position="18"/>
        <end position="264"/>
    </location>
</feature>
<evidence type="ECO:0000313" key="5">
    <source>
        <dbReference type="Proteomes" id="UP001589834"/>
    </source>
</evidence>
<evidence type="ECO:0000313" key="4">
    <source>
        <dbReference type="EMBL" id="MFC0591514.1"/>
    </source>
</evidence>
<comment type="caution">
    <text evidence="4">The sequence shown here is derived from an EMBL/GenBank/DDBJ whole genome shotgun (WGS) entry which is preliminary data.</text>
</comment>
<evidence type="ECO:0000256" key="1">
    <source>
        <dbReference type="ARBA" id="ARBA00004948"/>
    </source>
</evidence>
<dbReference type="RefSeq" id="WP_377479647.1">
    <property type="nucleotide sequence ID" value="NZ_JBHLTN010000007.1"/>
</dbReference>
<accession>A0ABV6PNU8</accession>
<evidence type="ECO:0000256" key="2">
    <source>
        <dbReference type="ARBA" id="ARBA00012135"/>
    </source>
</evidence>
<proteinExistence type="predicted"/>
<dbReference type="Gene3D" id="3.40.1190.20">
    <property type="match status" value="1"/>
</dbReference>
<protein>
    <recommendedName>
        <fullName evidence="2">hydroxymethylpyrimidine kinase</fullName>
        <ecNumber evidence="2">2.7.1.49</ecNumber>
    </recommendedName>
</protein>
<reference evidence="4 5" key="1">
    <citation type="submission" date="2024-09" db="EMBL/GenBank/DDBJ databases">
        <authorList>
            <person name="Sun Q."/>
            <person name="Mori K."/>
        </authorList>
    </citation>
    <scope>NUCLEOTIDE SEQUENCE [LARGE SCALE GENOMIC DNA]</scope>
    <source>
        <strain evidence="4 5">NCAIM B.02336</strain>
    </source>
</reference>